<feature type="compositionally biased region" description="Pro residues" evidence="1">
    <location>
        <begin position="641"/>
        <end position="654"/>
    </location>
</feature>
<keyword evidence="3" id="KW-1185">Reference proteome</keyword>
<protein>
    <submittedName>
        <fullName evidence="2">Uncharacterized protein</fullName>
    </submittedName>
</protein>
<comment type="caution">
    <text evidence="2">The sequence shown here is derived from an EMBL/GenBank/DDBJ whole genome shotgun (WGS) entry which is preliminary data.</text>
</comment>
<proteinExistence type="predicted"/>
<dbReference type="AlphaFoldDB" id="A0A7W3T0L6"/>
<reference evidence="3" key="1">
    <citation type="submission" date="2019-10" db="EMBL/GenBank/DDBJ databases">
        <title>Streptomyces sp. nov., a novel actinobacterium isolated from alkaline environment.</title>
        <authorList>
            <person name="Golinska P."/>
        </authorList>
    </citation>
    <scope>NUCLEOTIDE SEQUENCE [LARGE SCALE GENOMIC DNA]</scope>
    <source>
        <strain evidence="3">DSM 42108</strain>
    </source>
</reference>
<name>A0A7W3T0L6_9ACTN</name>
<feature type="region of interest" description="Disordered" evidence="1">
    <location>
        <begin position="629"/>
        <end position="686"/>
    </location>
</feature>
<feature type="compositionally biased region" description="Basic residues" evidence="1">
    <location>
        <begin position="12"/>
        <end position="23"/>
    </location>
</feature>
<organism evidence="2 3">
    <name type="scientific">Streptomyces calidiresistens</name>
    <dbReference type="NCBI Taxonomy" id="1485586"/>
    <lineage>
        <taxon>Bacteria</taxon>
        <taxon>Bacillati</taxon>
        <taxon>Actinomycetota</taxon>
        <taxon>Actinomycetes</taxon>
        <taxon>Kitasatosporales</taxon>
        <taxon>Streptomycetaceae</taxon>
        <taxon>Streptomyces</taxon>
    </lineage>
</organism>
<dbReference type="Proteomes" id="UP000530234">
    <property type="component" value="Unassembled WGS sequence"/>
</dbReference>
<feature type="region of interest" description="Disordered" evidence="1">
    <location>
        <begin position="1"/>
        <end position="23"/>
    </location>
</feature>
<evidence type="ECO:0000313" key="2">
    <source>
        <dbReference type="EMBL" id="MBB0228779.1"/>
    </source>
</evidence>
<dbReference type="EMBL" id="VKHS01000052">
    <property type="protein sequence ID" value="MBB0228779.1"/>
    <property type="molecule type" value="Genomic_DNA"/>
</dbReference>
<gene>
    <name evidence="2" type="ORF">FOE67_04435</name>
</gene>
<feature type="compositionally biased region" description="Low complexity" evidence="1">
    <location>
        <begin position="666"/>
        <end position="678"/>
    </location>
</feature>
<evidence type="ECO:0000313" key="3">
    <source>
        <dbReference type="Proteomes" id="UP000530234"/>
    </source>
</evidence>
<dbReference type="RefSeq" id="WP_182660632.1">
    <property type="nucleotide sequence ID" value="NZ_VKHS01000052.1"/>
</dbReference>
<evidence type="ECO:0000256" key="1">
    <source>
        <dbReference type="SAM" id="MobiDB-lite"/>
    </source>
</evidence>
<accession>A0A7W3T0L6</accession>
<sequence length="686" mass="73356">MDITQVVGDHRHPGHHHTGHPHGRVWEHLTDVPVPADEFAVVQHAYVHEETAGAEAGWIHHAVECLRRGGRGNVLVLVGRPGTGRRTAALRVLHDTGLPYERIRELIPDWDRPGIGRLPHRPRHGFLLDLGAEEELPEDFCRGLAEYRDRAAESETFLILLVTPSVRAPGLPASLPRLSHALPSARRVVGAHLRHLGSDRSDWLAHPAISGLLGSGSTPGDAVRLARIIVHAPENRPKDEVAREYRHWTPHLIEWFGEHTETGDLRERALLIAAALLEGAPTEVVLEAADRLFGAVGGELPPGGALAGRDLSARLGTIGAVRDEREDTLSLAARRPGLPDAVLAHVWRERPGLREAMLTWAVEVTLPGGPAAAHTDRVAGALTRLAGGPAGEAVSDAVEGWILDGRAGHRRLAVEVLGRLAVAPGPGPAVRRRLRAWCERAEVADEMAEAVSAVCAGAFGRRYPRVALTRLRLLISRTGGRGAEAVAAALRTLAADPRHREAIFAEMVERAESGDPRSAEEGARGFLTLVDPGAGSADAFAVEPSGDFPPSALLIRGWRAAWRHPATAERTREVLQGWLDSPRLPDDLAVDVVAGVIEGRLGEPGVAELLVGPDRGDGPGHRRRTHLFRRLRLDPEAPATPGAPPGPPTVPGPAPSDRRAEPARPPVVTADAPDAPDAAPSPAPPT</sequence>